<feature type="repeat" description="WD" evidence="5">
    <location>
        <begin position="1430"/>
        <end position="1462"/>
    </location>
</feature>
<gene>
    <name evidence="10" type="ORF">POL67_14410</name>
</gene>
<dbReference type="CDD" id="cd00200">
    <property type="entry name" value="WD40"/>
    <property type="match status" value="2"/>
</dbReference>
<protein>
    <submittedName>
        <fullName evidence="10">Protein kinase</fullName>
    </submittedName>
</protein>
<feature type="coiled-coil region" evidence="7">
    <location>
        <begin position="852"/>
        <end position="879"/>
    </location>
</feature>
<dbReference type="InterPro" id="IPR036322">
    <property type="entry name" value="WD40_repeat_dom_sf"/>
</dbReference>
<dbReference type="Proteomes" id="UP001221411">
    <property type="component" value="Unassembled WGS sequence"/>
</dbReference>
<dbReference type="SUPFAM" id="SSF50978">
    <property type="entry name" value="WD40 repeat-like"/>
    <property type="match status" value="2"/>
</dbReference>
<dbReference type="CDD" id="cd14014">
    <property type="entry name" value="STKc_PknB_like"/>
    <property type="match status" value="1"/>
</dbReference>
<evidence type="ECO:0000256" key="2">
    <source>
        <dbReference type="ARBA" id="ARBA00022737"/>
    </source>
</evidence>
<organism evidence="10 11">
    <name type="scientific">Polyangium mundeleinium</name>
    <dbReference type="NCBI Taxonomy" id="2995306"/>
    <lineage>
        <taxon>Bacteria</taxon>
        <taxon>Pseudomonadati</taxon>
        <taxon>Myxococcota</taxon>
        <taxon>Polyangia</taxon>
        <taxon>Polyangiales</taxon>
        <taxon>Polyangiaceae</taxon>
        <taxon>Polyangium</taxon>
    </lineage>
</organism>
<dbReference type="InterPro" id="IPR020472">
    <property type="entry name" value="WD40_PAC1"/>
</dbReference>
<evidence type="ECO:0000256" key="8">
    <source>
        <dbReference type="SAM" id="MobiDB-lite"/>
    </source>
</evidence>
<dbReference type="InterPro" id="IPR008271">
    <property type="entry name" value="Ser/Thr_kinase_AS"/>
</dbReference>
<reference evidence="10 11" key="1">
    <citation type="submission" date="2022-11" db="EMBL/GenBank/DDBJ databases">
        <title>Minimal conservation of predation-associated metabolite biosynthetic gene clusters underscores biosynthetic potential of Myxococcota including descriptions for ten novel species: Archangium lansinium sp. nov., Myxococcus landrumus sp. nov., Nannocystis bai.</title>
        <authorList>
            <person name="Ahearne A."/>
            <person name="Stevens C."/>
            <person name="Dowd S."/>
        </authorList>
    </citation>
    <scope>NUCLEOTIDE SEQUENCE [LARGE SCALE GENOMIC DNA]</scope>
    <source>
        <strain evidence="10 11">RJM3</strain>
    </source>
</reference>
<dbReference type="Gene3D" id="2.130.10.10">
    <property type="entry name" value="YVTN repeat-like/Quinoprotein amine dehydrogenase"/>
    <property type="match status" value="4"/>
</dbReference>
<dbReference type="SUPFAM" id="SSF56112">
    <property type="entry name" value="Protein kinase-like (PK-like)"/>
    <property type="match status" value="1"/>
</dbReference>
<evidence type="ECO:0000256" key="3">
    <source>
        <dbReference type="ARBA" id="ARBA00022741"/>
    </source>
</evidence>
<feature type="repeat" description="WD" evidence="5">
    <location>
        <begin position="1262"/>
        <end position="1294"/>
    </location>
</feature>
<feature type="repeat" description="WD" evidence="5">
    <location>
        <begin position="968"/>
        <end position="1000"/>
    </location>
</feature>
<dbReference type="EMBL" id="JAQNDO010000001">
    <property type="protein sequence ID" value="MDC0742544.1"/>
    <property type="molecule type" value="Genomic_DNA"/>
</dbReference>
<feature type="binding site" evidence="6">
    <location>
        <position position="105"/>
    </location>
    <ligand>
        <name>ATP</name>
        <dbReference type="ChEBI" id="CHEBI:30616"/>
    </ligand>
</feature>
<keyword evidence="3 6" id="KW-0547">Nucleotide-binding</keyword>
<keyword evidence="10" id="KW-0808">Transferase</keyword>
<dbReference type="PROSITE" id="PS50082">
    <property type="entry name" value="WD_REPEATS_2"/>
    <property type="match status" value="14"/>
</dbReference>
<feature type="repeat" description="WD" evidence="5">
    <location>
        <begin position="1178"/>
        <end position="1210"/>
    </location>
</feature>
<dbReference type="PANTHER" id="PTHR19879">
    <property type="entry name" value="TRANSCRIPTION INITIATION FACTOR TFIID"/>
    <property type="match status" value="1"/>
</dbReference>
<dbReference type="PROSITE" id="PS50011">
    <property type="entry name" value="PROTEIN_KINASE_DOM"/>
    <property type="match status" value="1"/>
</dbReference>
<dbReference type="PANTHER" id="PTHR19879:SF9">
    <property type="entry name" value="TRANSCRIPTION INITIATION FACTOR TFIID SUBUNIT 5"/>
    <property type="match status" value="1"/>
</dbReference>
<accession>A0ABT5EMH0</accession>
<evidence type="ECO:0000259" key="9">
    <source>
        <dbReference type="PROSITE" id="PS50011"/>
    </source>
</evidence>
<feature type="repeat" description="WD" evidence="5">
    <location>
        <begin position="1136"/>
        <end position="1167"/>
    </location>
</feature>
<dbReference type="PROSITE" id="PS00678">
    <property type="entry name" value="WD_REPEATS_1"/>
    <property type="match status" value="2"/>
</dbReference>
<keyword evidence="1 5" id="KW-0853">WD repeat</keyword>
<comment type="caution">
    <text evidence="10">The sequence shown here is derived from an EMBL/GenBank/DDBJ whole genome shotgun (WGS) entry which is preliminary data.</text>
</comment>
<feature type="repeat" description="WD" evidence="5">
    <location>
        <begin position="1052"/>
        <end position="1084"/>
    </location>
</feature>
<feature type="repeat" description="WD" evidence="5">
    <location>
        <begin position="1220"/>
        <end position="1254"/>
    </location>
</feature>
<dbReference type="PRINTS" id="PR00320">
    <property type="entry name" value="GPROTEINBRPT"/>
</dbReference>
<dbReference type="Gene3D" id="3.40.50.300">
    <property type="entry name" value="P-loop containing nucleotide triphosphate hydrolases"/>
    <property type="match status" value="1"/>
</dbReference>
<dbReference type="InterPro" id="IPR027417">
    <property type="entry name" value="P-loop_NTPase"/>
</dbReference>
<dbReference type="RefSeq" id="WP_271917926.1">
    <property type="nucleotide sequence ID" value="NZ_JAQNDO010000001.1"/>
</dbReference>
<dbReference type="Gene3D" id="1.10.510.10">
    <property type="entry name" value="Transferase(Phosphotransferase) domain 1"/>
    <property type="match status" value="1"/>
</dbReference>
<keyword evidence="10" id="KW-0418">Kinase</keyword>
<keyword evidence="11" id="KW-1185">Reference proteome</keyword>
<evidence type="ECO:0000256" key="4">
    <source>
        <dbReference type="ARBA" id="ARBA00022840"/>
    </source>
</evidence>
<evidence type="ECO:0000256" key="6">
    <source>
        <dbReference type="PROSITE-ProRule" id="PRU10141"/>
    </source>
</evidence>
<evidence type="ECO:0000256" key="7">
    <source>
        <dbReference type="SAM" id="Coils"/>
    </source>
</evidence>
<dbReference type="InterPro" id="IPR019775">
    <property type="entry name" value="WD40_repeat_CS"/>
</dbReference>
<dbReference type="PROSITE" id="PS00107">
    <property type="entry name" value="PROTEIN_KINASE_ATP"/>
    <property type="match status" value="1"/>
</dbReference>
<dbReference type="InterPro" id="IPR001680">
    <property type="entry name" value="WD40_rpt"/>
</dbReference>
<feature type="domain" description="Protein kinase" evidence="9">
    <location>
        <begin position="76"/>
        <end position="352"/>
    </location>
</feature>
<dbReference type="InterPro" id="IPR000719">
    <property type="entry name" value="Prot_kinase_dom"/>
</dbReference>
<dbReference type="InterPro" id="IPR017441">
    <property type="entry name" value="Protein_kinase_ATP_BS"/>
</dbReference>
<feature type="repeat" description="WD" evidence="5">
    <location>
        <begin position="1346"/>
        <end position="1377"/>
    </location>
</feature>
<evidence type="ECO:0000313" key="11">
    <source>
        <dbReference type="Proteomes" id="UP001221411"/>
    </source>
</evidence>
<dbReference type="SMART" id="SM00220">
    <property type="entry name" value="S_TKc"/>
    <property type="match status" value="1"/>
</dbReference>
<feature type="repeat" description="WD" evidence="5">
    <location>
        <begin position="1010"/>
        <end position="1041"/>
    </location>
</feature>
<feature type="repeat" description="WD" evidence="5">
    <location>
        <begin position="1472"/>
        <end position="1504"/>
    </location>
</feature>
<dbReference type="PROSITE" id="PS50294">
    <property type="entry name" value="WD_REPEATS_REGION"/>
    <property type="match status" value="13"/>
</dbReference>
<evidence type="ECO:0000256" key="5">
    <source>
        <dbReference type="PROSITE-ProRule" id="PRU00221"/>
    </source>
</evidence>
<keyword evidence="7" id="KW-0175">Coiled coil</keyword>
<dbReference type="InterPro" id="IPR011009">
    <property type="entry name" value="Kinase-like_dom_sf"/>
</dbReference>
<keyword evidence="2" id="KW-0677">Repeat</keyword>
<feature type="repeat" description="WD" evidence="5">
    <location>
        <begin position="1304"/>
        <end position="1338"/>
    </location>
</feature>
<dbReference type="Pfam" id="PF20703">
    <property type="entry name" value="nSTAND1"/>
    <property type="match status" value="1"/>
</dbReference>
<dbReference type="SMART" id="SM00320">
    <property type="entry name" value="WD40"/>
    <property type="match status" value="14"/>
</dbReference>
<sequence length="1557" mass="169614">MERHPESQRDRSEEALAREPEPDPAFARTARVMTEPNPEPPSRATVSATSPPIAFGAPAIPVESLSLQPGRVIKQYEIIRELGQGGMGRVFLARDTRLARLCAIKLLVGYTGKRAGRFLAEARATARCKHESIVVVYEVDELQGYPYMVLEYLEGRTLRAWMTERERVSGVAPSVAAEIMIPVLRALVCAHEMGIVHRDLKPENILLTDGGQVKVLDFGIAKRFTLDNTGTMTIAAPRPGDDLTTTEDGTVVGTPPYMSPEQWLGLDIDPQCDMWAAGIILHELVTGAHPLAPVSMARLVGVQVLELPMPSVLESRPDLGALGALIDRCLKKSKTERIGSARELLTALEALVDEPTTVALSDDDNPFAGLSAFQESDAARFFGRERDIAGALGRLRNQQLVVVAGPSGAGKSSFVRAGLLPALKRSGGPWEVFLLRPGRKPLAALADVLAQIADAPIDSRGSVPLTSDIEELAATLRSRPGYLGARLRARCRRAGPDHHILLIVDQFEELYTLGASQDEWKAFLACLEGAADDASSPLRVVLAMRSDFLDRLVDNRHFMTEVTRGLVFLPPLGREGLRAALTKPIEAAGYRFEGDELVEQMLDTLENTRSALPLLQFTATKLWEARDREHKLLSRESYRALGGVAGALSTHADAVLATLSGPEQALARSILLRLVTPERTRALVSLSELRELAEGGDATEQVVQHLAAARLLVIETGGDWEGSTVEIVHESLVERWAKLRHWLDENEKDAQFLARLRAAAQQWDASAEAEGLVWRDRAAEEARQWLARRRAAQGAGAPARLGRREERYLLAVVGLADRERSLRRRVAMGVIVALGAITVVVSYLALRAGEQARRADQQASHADAEAARAQAEARQARNATRIAAARELQGDPTTVLALLREVEPPEVPRGWSELARSALQSGPARVVLGHPALVMSAAYSPDGKRIATASEDGIVRVWNADGRGEPLLLRGQETVQSVAWSPDGRRIAGASWDKTVRLWNSDGTGRSMVLSGHEDAVRTVTWSPDGARLVSASRDKTARIWRSDGTGEPVILHGHEQGLRSAAFSPDGARVVTASEDKTARVWNADGSGEPVVFRGHLAAVNLATFRPDGEHIVTASWDKTVRVWHADGSGEPQVLTRHQDGVYSLAFTSEGERILTAFHNEGMRLWTAENSGDPLVFRGHEDAIQRASYSPDGQSVVTVSSDKTARVWSAEGTGRPLLLKGHQRLVYRASFSPDGQRIVTASWDNTARVWNVDGAGKPVVLRGHENVVHWAEWSPDGKRIVTASEDKTARIWNADGSGEPLVLRGHLATVKSAEWSPDGKRIVTASEDKTARIWNVDGSGEPLVLQGHQAAVNMASWSPDGLRIVTASRDKVVRVFHADGTGEPLLLLDHQGNVRSAMFSPEGKRIVTASHDRTARIWNADGSGEPLVLEGHQHWVNSAEWSPDGKRIVTASQDKTVRIWNADGSGEPLVLRGSDFVLNSAAFSHDGKRLVTASDDKAAWVWSDLEPLTGVQDPKLWSATTYCMSVERRIALLNVPEATARAEQEACERRVSGAPR</sequence>
<keyword evidence="4 6" id="KW-0067">ATP-binding</keyword>
<feature type="region of interest" description="Disordered" evidence="8">
    <location>
        <begin position="1"/>
        <end position="25"/>
    </location>
</feature>
<feature type="repeat" description="WD" evidence="5">
    <location>
        <begin position="1388"/>
        <end position="1420"/>
    </location>
</feature>
<dbReference type="Pfam" id="PF00400">
    <property type="entry name" value="WD40"/>
    <property type="match status" value="14"/>
</dbReference>
<evidence type="ECO:0000256" key="1">
    <source>
        <dbReference type="ARBA" id="ARBA00022574"/>
    </source>
</evidence>
<name>A0ABT5EMH0_9BACT</name>
<dbReference type="InterPro" id="IPR015943">
    <property type="entry name" value="WD40/YVTN_repeat-like_dom_sf"/>
</dbReference>
<evidence type="ECO:0000313" key="10">
    <source>
        <dbReference type="EMBL" id="MDC0742544.1"/>
    </source>
</evidence>
<dbReference type="SUPFAM" id="SSF52540">
    <property type="entry name" value="P-loop containing nucleoside triphosphate hydrolases"/>
    <property type="match status" value="1"/>
</dbReference>
<dbReference type="GO" id="GO:0016301">
    <property type="term" value="F:kinase activity"/>
    <property type="evidence" value="ECO:0007669"/>
    <property type="project" value="UniProtKB-KW"/>
</dbReference>
<dbReference type="Gene3D" id="3.30.200.20">
    <property type="entry name" value="Phosphorylase Kinase, domain 1"/>
    <property type="match status" value="1"/>
</dbReference>
<dbReference type="Pfam" id="PF00069">
    <property type="entry name" value="Pkinase"/>
    <property type="match status" value="1"/>
</dbReference>
<proteinExistence type="predicted"/>
<dbReference type="InterPro" id="IPR049052">
    <property type="entry name" value="nSTAND1"/>
</dbReference>
<feature type="repeat" description="WD" evidence="5">
    <location>
        <begin position="1094"/>
        <end position="1125"/>
    </location>
</feature>
<feature type="compositionally biased region" description="Basic and acidic residues" evidence="8">
    <location>
        <begin position="1"/>
        <end position="21"/>
    </location>
</feature>
<dbReference type="PROSITE" id="PS00108">
    <property type="entry name" value="PROTEIN_KINASE_ST"/>
    <property type="match status" value="1"/>
</dbReference>
<feature type="repeat" description="WD" evidence="5">
    <location>
        <begin position="927"/>
        <end position="959"/>
    </location>
</feature>